<dbReference type="Proteomes" id="UP001482520">
    <property type="component" value="Unassembled WGS sequence"/>
</dbReference>
<dbReference type="PANTHER" id="PTHR22893">
    <property type="entry name" value="NADH OXIDOREDUCTASE-RELATED"/>
    <property type="match status" value="1"/>
</dbReference>
<dbReference type="CDD" id="cd02933">
    <property type="entry name" value="OYE_like_FMN"/>
    <property type="match status" value="1"/>
</dbReference>
<dbReference type="RefSeq" id="WP_349804875.1">
    <property type="nucleotide sequence ID" value="NZ_JBEGDP010000013.1"/>
</dbReference>
<accession>A0ABV1P009</accession>
<evidence type="ECO:0000259" key="2">
    <source>
        <dbReference type="Pfam" id="PF00724"/>
    </source>
</evidence>
<dbReference type="SUPFAM" id="SSF51395">
    <property type="entry name" value="FMN-linked oxidoreductases"/>
    <property type="match status" value="1"/>
</dbReference>
<proteinExistence type="predicted"/>
<gene>
    <name evidence="3" type="ORF">V6R90_12550</name>
</gene>
<evidence type="ECO:0000313" key="3">
    <source>
        <dbReference type="EMBL" id="MEQ7848106.1"/>
    </source>
</evidence>
<dbReference type="InterPro" id="IPR013785">
    <property type="entry name" value="Aldolase_TIM"/>
</dbReference>
<name>A0ABV1P009_9ACTN</name>
<protein>
    <submittedName>
        <fullName evidence="3">Alkene reductase</fullName>
    </submittedName>
</protein>
<evidence type="ECO:0000313" key="4">
    <source>
        <dbReference type="Proteomes" id="UP001482520"/>
    </source>
</evidence>
<feature type="domain" description="NADH:flavin oxidoreductase/NADH oxidase N-terminal" evidence="2">
    <location>
        <begin position="16"/>
        <end position="345"/>
    </location>
</feature>
<dbReference type="PANTHER" id="PTHR22893:SF91">
    <property type="entry name" value="NADPH DEHYDROGENASE 2-RELATED"/>
    <property type="match status" value="1"/>
</dbReference>
<reference evidence="3 4" key="1">
    <citation type="submission" date="2024-02" db="EMBL/GenBank/DDBJ databases">
        <title>Full genome sequence of Nocardioides kribbensis.</title>
        <authorList>
            <person name="Poletto B.L."/>
            <person name="Silva G."/>
            <person name="Galante D."/>
            <person name="Campos K.R."/>
            <person name="Santos M.B.N."/>
            <person name="Sacchi C.T."/>
        </authorList>
    </citation>
    <scope>NUCLEOTIDE SEQUENCE [LARGE SCALE GENOMIC DNA]</scope>
    <source>
        <strain evidence="3 4">O4R</strain>
    </source>
</reference>
<dbReference type="EMBL" id="JBEGDP010000013">
    <property type="protein sequence ID" value="MEQ7848106.1"/>
    <property type="molecule type" value="Genomic_DNA"/>
</dbReference>
<sequence>MTDRTRPTGADSTVADLFDSLTVKNWELPNRLVMAPLTRNRAEGTVPGDLNVEYYAQRASAGLIITEGSQPSAHGQGYLNTPGFHTAEQLAGWKRVAEAVHAGGGRIVAQLMHAGRVAHPDNTGGQELIAPSAIATPDEMFTAEGMKPSPTPRAIETDEIASVVQEYVDAARGAIDAGLDGVEVHAANGYLIHQFLAPGSNHREDAYGGSPENRARFAIEVTRAVAAEIGADKVGIRISPAHNIQGCTETDPADVEATYTALVQAIAPLGLAYLSFLADPELDLIQGLRKEFGGVVIANDGFGTVTTKEDAQRILDQDLADAVAVGRLFIANPDLPRRWQTDAPLNEPNPDTFYGGGAEGYTDYPALEA</sequence>
<feature type="region of interest" description="Disordered" evidence="1">
    <location>
        <begin position="339"/>
        <end position="361"/>
    </location>
</feature>
<keyword evidence="4" id="KW-1185">Reference proteome</keyword>
<dbReference type="Gene3D" id="3.20.20.70">
    <property type="entry name" value="Aldolase class I"/>
    <property type="match status" value="1"/>
</dbReference>
<comment type="caution">
    <text evidence="3">The sequence shown here is derived from an EMBL/GenBank/DDBJ whole genome shotgun (WGS) entry which is preliminary data.</text>
</comment>
<organism evidence="3 4">
    <name type="scientific">Nocardioides kribbensis</name>
    <dbReference type="NCBI Taxonomy" id="305517"/>
    <lineage>
        <taxon>Bacteria</taxon>
        <taxon>Bacillati</taxon>
        <taxon>Actinomycetota</taxon>
        <taxon>Actinomycetes</taxon>
        <taxon>Propionibacteriales</taxon>
        <taxon>Nocardioidaceae</taxon>
        <taxon>Nocardioides</taxon>
    </lineage>
</organism>
<dbReference type="InterPro" id="IPR001155">
    <property type="entry name" value="OxRdtase_FMN_N"/>
</dbReference>
<evidence type="ECO:0000256" key="1">
    <source>
        <dbReference type="SAM" id="MobiDB-lite"/>
    </source>
</evidence>
<dbReference type="InterPro" id="IPR045247">
    <property type="entry name" value="Oye-like"/>
</dbReference>
<dbReference type="Pfam" id="PF00724">
    <property type="entry name" value="Oxidored_FMN"/>
    <property type="match status" value="1"/>
</dbReference>